<accession>A0A7S7RRA6</accession>
<reference evidence="2 3" key="1">
    <citation type="submission" date="2020-05" db="EMBL/GenBank/DDBJ databases">
        <title>Sulfurimonas marisnigri, sp. nov., and Sulfurimonas baltica, sp. nov., manganese oxide reducing chemolithoautotrophs of the class Epsilonproteobacteria isolated from the pelagic redoxclines of the Black and Baltic Seas and emended description of the genus Sulfurimonas.</title>
        <authorList>
            <person name="Henkel J.V."/>
            <person name="Laudan C."/>
            <person name="Werner J."/>
            <person name="Neu T."/>
            <person name="Plewe S."/>
            <person name="Sproer C."/>
            <person name="Bunk B."/>
            <person name="Schulz-Vogt H.N."/>
        </authorList>
    </citation>
    <scope>NUCLEOTIDE SEQUENCE [LARGE SCALE GENOMIC DNA]</scope>
    <source>
        <strain evidence="2 3">SoZ1</strain>
    </source>
</reference>
<keyword evidence="1" id="KW-0812">Transmembrane</keyword>
<sequence length="253" mass="28981">MKLNIINISIIFFISISISGCVKKKIDYTAVNTYAIEKSAYYKKDYNNNKIINETSTLLIPYPFSINILLLSNETITSLIPLSDKGILSENYYLNAYTREQDLVHLMFKKRNSFADITVEYVKQANTPLNSKNYDYIMYFDISTVGELDIYLKENSTNMTFLIWKTDTTKIDPIQTVENILKSRHTSCLSSNNKSLQGSNSYKAVRKAYSNTKSIHNADSNKTIKNSSLITNTITRDYRGCFAYGTLNQCVVW</sequence>
<evidence type="ECO:0000256" key="1">
    <source>
        <dbReference type="SAM" id="Phobius"/>
    </source>
</evidence>
<dbReference type="KEGG" id="smas:HUE87_04830"/>
<dbReference type="PROSITE" id="PS51257">
    <property type="entry name" value="PROKAR_LIPOPROTEIN"/>
    <property type="match status" value="1"/>
</dbReference>
<feature type="transmembrane region" description="Helical" evidence="1">
    <location>
        <begin position="6"/>
        <end position="22"/>
    </location>
</feature>
<evidence type="ECO:0000313" key="2">
    <source>
        <dbReference type="EMBL" id="QOY55556.1"/>
    </source>
</evidence>
<name>A0A7S7RRA6_9BACT</name>
<evidence type="ECO:0000313" key="3">
    <source>
        <dbReference type="Proteomes" id="UP000593836"/>
    </source>
</evidence>
<dbReference type="RefSeq" id="WP_194367595.1">
    <property type="nucleotide sequence ID" value="NZ_CP054493.1"/>
</dbReference>
<evidence type="ECO:0008006" key="4">
    <source>
        <dbReference type="Google" id="ProtNLM"/>
    </source>
</evidence>
<proteinExistence type="predicted"/>
<gene>
    <name evidence="2" type="ORF">HUE87_04830</name>
</gene>
<dbReference type="AlphaFoldDB" id="A0A7S7RRA6"/>
<dbReference type="Proteomes" id="UP000593836">
    <property type="component" value="Chromosome"/>
</dbReference>
<protein>
    <recommendedName>
        <fullName evidence="4">Lipoprotein</fullName>
    </recommendedName>
</protein>
<keyword evidence="1" id="KW-1133">Transmembrane helix</keyword>
<keyword evidence="1" id="KW-0472">Membrane</keyword>
<keyword evidence="3" id="KW-1185">Reference proteome</keyword>
<organism evidence="2 3">
    <name type="scientific">Candidatus Sulfurimonas marisnigri</name>
    <dbReference type="NCBI Taxonomy" id="2740405"/>
    <lineage>
        <taxon>Bacteria</taxon>
        <taxon>Pseudomonadati</taxon>
        <taxon>Campylobacterota</taxon>
        <taxon>Epsilonproteobacteria</taxon>
        <taxon>Campylobacterales</taxon>
        <taxon>Sulfurimonadaceae</taxon>
        <taxon>Sulfurimonas</taxon>
    </lineage>
</organism>
<dbReference type="EMBL" id="CP054493">
    <property type="protein sequence ID" value="QOY55556.1"/>
    <property type="molecule type" value="Genomic_DNA"/>
</dbReference>